<dbReference type="SUPFAM" id="SSF54523">
    <property type="entry name" value="Pili subunits"/>
    <property type="match status" value="1"/>
</dbReference>
<organism evidence="1 2">
    <name type="scientific">Algisphaera agarilytica</name>
    <dbReference type="NCBI Taxonomy" id="1385975"/>
    <lineage>
        <taxon>Bacteria</taxon>
        <taxon>Pseudomonadati</taxon>
        <taxon>Planctomycetota</taxon>
        <taxon>Phycisphaerae</taxon>
        <taxon>Phycisphaerales</taxon>
        <taxon>Phycisphaeraceae</taxon>
        <taxon>Algisphaera</taxon>
    </lineage>
</organism>
<gene>
    <name evidence="1" type="ORF">HNQ40_001316</name>
</gene>
<dbReference type="InterPro" id="IPR045584">
    <property type="entry name" value="Pilin-like"/>
</dbReference>
<dbReference type="Proteomes" id="UP000541810">
    <property type="component" value="Unassembled WGS sequence"/>
</dbReference>
<reference evidence="1 2" key="1">
    <citation type="submission" date="2020-08" db="EMBL/GenBank/DDBJ databases">
        <title>Genomic Encyclopedia of Type Strains, Phase IV (KMG-IV): sequencing the most valuable type-strain genomes for metagenomic binning, comparative biology and taxonomic classification.</title>
        <authorList>
            <person name="Goeker M."/>
        </authorList>
    </citation>
    <scope>NUCLEOTIDE SEQUENCE [LARGE SCALE GENOMIC DNA]</scope>
    <source>
        <strain evidence="1 2">DSM 103725</strain>
    </source>
</reference>
<protein>
    <submittedName>
        <fullName evidence="1">Type II secretory pathway pseudopilin PulG</fullName>
    </submittedName>
</protein>
<accession>A0A7X0LJM0</accession>
<name>A0A7X0LJM0_9BACT</name>
<dbReference type="EMBL" id="JACHGY010000001">
    <property type="protein sequence ID" value="MBB6429510.1"/>
    <property type="molecule type" value="Genomic_DNA"/>
</dbReference>
<evidence type="ECO:0000313" key="2">
    <source>
        <dbReference type="Proteomes" id="UP000541810"/>
    </source>
</evidence>
<comment type="caution">
    <text evidence="1">The sequence shown here is derived from an EMBL/GenBank/DDBJ whole genome shotgun (WGS) entry which is preliminary data.</text>
</comment>
<keyword evidence="2" id="KW-1185">Reference proteome</keyword>
<evidence type="ECO:0000313" key="1">
    <source>
        <dbReference type="EMBL" id="MBB6429510.1"/>
    </source>
</evidence>
<proteinExistence type="predicted"/>
<sequence length="165" mass="17884">MIELIVVLLLLGLTSALAAASLRGTKSVFDNALLKQQLVDFDQRVRQRARLAGDIREVTLDLGGGTLREQAEGEAKTSPLRWSTSEQHARVVAVWTPSTGWVRRGEVTWRCSGDAVMPTYALELSAASGDERWLIAGVSGQWTPLDTDGRRGEAVLDALRVVGDG</sequence>
<dbReference type="AlphaFoldDB" id="A0A7X0LJM0"/>